<evidence type="ECO:0000256" key="8">
    <source>
        <dbReference type="ARBA" id="ARBA00022737"/>
    </source>
</evidence>
<accession>A0A835H639</accession>
<evidence type="ECO:0000256" key="10">
    <source>
        <dbReference type="ARBA" id="ARBA00022786"/>
    </source>
</evidence>
<evidence type="ECO:0000256" key="11">
    <source>
        <dbReference type="ARBA" id="ARBA00023204"/>
    </source>
</evidence>
<keyword evidence="12" id="KW-0539">Nucleus</keyword>
<evidence type="ECO:0000313" key="17">
    <source>
        <dbReference type="EMBL" id="KAF9594230.1"/>
    </source>
</evidence>
<gene>
    <name evidence="17" type="ORF">IFM89_028887</name>
</gene>
<evidence type="ECO:0000256" key="15">
    <source>
        <dbReference type="SAM" id="MobiDB-lite"/>
    </source>
</evidence>
<feature type="domain" description="RING-type" evidence="16">
    <location>
        <begin position="91"/>
        <end position="139"/>
    </location>
</feature>
<dbReference type="GO" id="GO:0016567">
    <property type="term" value="P:protein ubiquitination"/>
    <property type="evidence" value="ECO:0007669"/>
    <property type="project" value="InterPro"/>
</dbReference>
<dbReference type="SMART" id="SM00184">
    <property type="entry name" value="RING"/>
    <property type="match status" value="1"/>
</dbReference>
<dbReference type="InterPro" id="IPR036322">
    <property type="entry name" value="WD40_repeat_dom_sf"/>
</dbReference>
<dbReference type="GO" id="GO:0036297">
    <property type="term" value="P:interstrand cross-link repair"/>
    <property type="evidence" value="ECO:0007669"/>
    <property type="project" value="InterPro"/>
</dbReference>
<dbReference type="Gene3D" id="2.130.10.10">
    <property type="entry name" value="YVTN repeat-like/Quinoprotein amine dehydrogenase"/>
    <property type="match status" value="1"/>
</dbReference>
<dbReference type="GO" id="GO:0016604">
    <property type="term" value="C:nuclear body"/>
    <property type="evidence" value="ECO:0007669"/>
    <property type="project" value="UniProtKB-SubCell"/>
</dbReference>
<dbReference type="GO" id="GO:0008270">
    <property type="term" value="F:zinc ion binding"/>
    <property type="evidence" value="ECO:0007669"/>
    <property type="project" value="UniProtKB-KW"/>
</dbReference>
<dbReference type="GO" id="GO:0061630">
    <property type="term" value="F:ubiquitin protein ligase activity"/>
    <property type="evidence" value="ECO:0007669"/>
    <property type="project" value="UniProtKB-EC"/>
</dbReference>
<evidence type="ECO:0000256" key="6">
    <source>
        <dbReference type="ARBA" id="ARBA00022574"/>
    </source>
</evidence>
<sequence>MPLLSPPEELLELEEDEELTDLEDDEDYAPIIRTNSNATTTSPNRSDELQHQTSFTVAGQDDVGITTSSSSSSSLEKTIGSQSSEVDTACCAICMDYWSSQGKHQVCCLPCGHVYGFSCIEKWIRQCDKKSAAKCPQCSKKCGVKDIIKLYISQIAVVDGEEQKKVLSLQAENEFLKMKIAALHEKICQDEEEKMCEAASLLENVTSGEMRLGTSEMNVTSGQMRLGTSEIFNCVGDPQRQRLSGHTLGSRYGAQGSNCCRFALEDELVLEGAKIMDIDASNQILILARCLPGMGGNHVLTKISLMYPYDSENIQLPVTTKNVKDLHVSPYGSKLALFASLGKKLSVLSMESNNIVVTYDLPGSAWSCSWDLNSPHYLYAGLQNGMLLVFDMRHAANPLESLTGLKPKPVHTINSILHKSPSPSDVRTLLTASAIGPCVWNTGAAGERPFLIPKLENQGVCISVACCPSSDDIVASFRPVQTSNDIISSQSPLTPSPTVGGRGIQGSHVLIKRLVGNCYQNVACTSANVNDVRLLKSAVVNVENCNPLFAYGDESTQGLSVYALPSLGILQNLKPHHNPILDVKFAPTPGSGILGCISKDRLQVFSAKVS</sequence>
<evidence type="ECO:0000256" key="14">
    <source>
        <dbReference type="PROSITE-ProRule" id="PRU00175"/>
    </source>
</evidence>
<keyword evidence="9" id="KW-0227">DNA damage</keyword>
<keyword evidence="6" id="KW-0853">WD repeat</keyword>
<dbReference type="OrthoDB" id="5600418at2759"/>
<organism evidence="17 18">
    <name type="scientific">Coptis chinensis</name>
    <dbReference type="NCBI Taxonomy" id="261450"/>
    <lineage>
        <taxon>Eukaryota</taxon>
        <taxon>Viridiplantae</taxon>
        <taxon>Streptophyta</taxon>
        <taxon>Embryophyta</taxon>
        <taxon>Tracheophyta</taxon>
        <taxon>Spermatophyta</taxon>
        <taxon>Magnoliopsida</taxon>
        <taxon>Ranunculales</taxon>
        <taxon>Ranunculaceae</taxon>
        <taxon>Coptidoideae</taxon>
        <taxon>Coptis</taxon>
    </lineage>
</organism>
<comment type="caution">
    <text evidence="17">The sequence shown here is derived from an EMBL/GenBank/DDBJ whole genome shotgun (WGS) entry which is preliminary data.</text>
</comment>
<dbReference type="PANTHER" id="PTHR16047">
    <property type="entry name" value="RFWD3 PROTEIN"/>
    <property type="match status" value="1"/>
</dbReference>
<dbReference type="Gene3D" id="3.30.40.10">
    <property type="entry name" value="Zinc/RING finger domain, C3HC4 (zinc finger)"/>
    <property type="match status" value="1"/>
</dbReference>
<keyword evidence="8" id="KW-0677">Repeat</keyword>
<evidence type="ECO:0000256" key="3">
    <source>
        <dbReference type="ARBA" id="ARBA00004906"/>
    </source>
</evidence>
<dbReference type="GO" id="GO:0005737">
    <property type="term" value="C:cytoplasm"/>
    <property type="evidence" value="ECO:0007669"/>
    <property type="project" value="UniProtKB-SubCell"/>
</dbReference>
<dbReference type="CDD" id="cd16450">
    <property type="entry name" value="mRING-C3HGC3_RFWD3"/>
    <property type="match status" value="1"/>
</dbReference>
<comment type="catalytic activity">
    <reaction evidence="1">
        <text>S-ubiquitinyl-[E2 ubiquitin-conjugating enzyme]-L-cysteine + [acceptor protein]-L-lysine = [E2 ubiquitin-conjugating enzyme]-L-cysteine + N(6)-ubiquitinyl-[acceptor protein]-L-lysine.</text>
        <dbReference type="EC" id="2.3.2.27"/>
    </reaction>
</comment>
<evidence type="ECO:0000256" key="4">
    <source>
        <dbReference type="ARBA" id="ARBA00012483"/>
    </source>
</evidence>
<dbReference type="Proteomes" id="UP000631114">
    <property type="component" value="Unassembled WGS sequence"/>
</dbReference>
<comment type="subcellular location">
    <subcellularLocation>
        <location evidence="2">Cytoplasm</location>
    </subcellularLocation>
    <subcellularLocation>
        <location evidence="13">Nucleus</location>
        <location evidence="13">Nuclear body</location>
    </subcellularLocation>
</comment>
<keyword evidence="14" id="KW-0479">Metal-binding</keyword>
<keyword evidence="10" id="KW-0833">Ubl conjugation pathway</keyword>
<proteinExistence type="predicted"/>
<evidence type="ECO:0000256" key="12">
    <source>
        <dbReference type="ARBA" id="ARBA00023242"/>
    </source>
</evidence>
<keyword evidence="11" id="KW-0234">DNA repair</keyword>
<evidence type="ECO:0000256" key="2">
    <source>
        <dbReference type="ARBA" id="ARBA00004496"/>
    </source>
</evidence>
<feature type="compositionally biased region" description="Polar residues" evidence="15">
    <location>
        <begin position="33"/>
        <end position="44"/>
    </location>
</feature>
<name>A0A835H639_9MAGN</name>
<dbReference type="SUPFAM" id="SSF57850">
    <property type="entry name" value="RING/U-box"/>
    <property type="match status" value="1"/>
</dbReference>
<dbReference type="PROSITE" id="PS50089">
    <property type="entry name" value="ZF_RING_2"/>
    <property type="match status" value="1"/>
</dbReference>
<comment type="pathway">
    <text evidence="3">Protein modification; protein ubiquitination.</text>
</comment>
<evidence type="ECO:0000313" key="18">
    <source>
        <dbReference type="Proteomes" id="UP000631114"/>
    </source>
</evidence>
<dbReference type="EC" id="2.3.2.27" evidence="4"/>
<dbReference type="InterPro" id="IPR037381">
    <property type="entry name" value="RFWD3"/>
</dbReference>
<feature type="region of interest" description="Disordered" evidence="15">
    <location>
        <begin position="1"/>
        <end position="50"/>
    </location>
</feature>
<reference evidence="17 18" key="1">
    <citation type="submission" date="2020-10" db="EMBL/GenBank/DDBJ databases">
        <title>The Coptis chinensis genome and diversification of protoberbering-type alkaloids.</title>
        <authorList>
            <person name="Wang B."/>
            <person name="Shu S."/>
            <person name="Song C."/>
            <person name="Liu Y."/>
        </authorList>
    </citation>
    <scope>NUCLEOTIDE SEQUENCE [LARGE SCALE GENOMIC DNA]</scope>
    <source>
        <strain evidence="17">HL-2020</strain>
        <tissue evidence="17">Leaf</tissue>
    </source>
</reference>
<dbReference type="Pfam" id="PF23419">
    <property type="entry name" value="WD40_RFWD3"/>
    <property type="match status" value="1"/>
</dbReference>
<evidence type="ECO:0000256" key="7">
    <source>
        <dbReference type="ARBA" id="ARBA00022679"/>
    </source>
</evidence>
<dbReference type="InterPro" id="IPR015943">
    <property type="entry name" value="WD40/YVTN_repeat-like_dom_sf"/>
</dbReference>
<protein>
    <recommendedName>
        <fullName evidence="4">RING-type E3 ubiquitin transferase</fullName>
        <ecNumber evidence="4">2.3.2.27</ecNumber>
    </recommendedName>
</protein>
<evidence type="ECO:0000256" key="9">
    <source>
        <dbReference type="ARBA" id="ARBA00022763"/>
    </source>
</evidence>
<keyword evidence="5" id="KW-0963">Cytoplasm</keyword>
<keyword evidence="7" id="KW-0808">Transferase</keyword>
<dbReference type="PANTHER" id="PTHR16047:SF7">
    <property type="entry name" value="E3 UBIQUITIN-PROTEIN LIGASE RFWD3"/>
    <property type="match status" value="1"/>
</dbReference>
<dbReference type="AlphaFoldDB" id="A0A835H639"/>
<evidence type="ECO:0000256" key="5">
    <source>
        <dbReference type="ARBA" id="ARBA00022490"/>
    </source>
</evidence>
<keyword evidence="14" id="KW-0863">Zinc-finger</keyword>
<dbReference type="SUPFAM" id="SSF50978">
    <property type="entry name" value="WD40 repeat-like"/>
    <property type="match status" value="1"/>
</dbReference>
<evidence type="ECO:0000256" key="1">
    <source>
        <dbReference type="ARBA" id="ARBA00000900"/>
    </source>
</evidence>
<dbReference type="InterPro" id="IPR056527">
    <property type="entry name" value="WD40_RFWD3"/>
</dbReference>
<feature type="compositionally biased region" description="Acidic residues" evidence="15">
    <location>
        <begin position="9"/>
        <end position="28"/>
    </location>
</feature>
<dbReference type="InterPro" id="IPR001841">
    <property type="entry name" value="Znf_RING"/>
</dbReference>
<evidence type="ECO:0000256" key="13">
    <source>
        <dbReference type="ARBA" id="ARBA00034306"/>
    </source>
</evidence>
<dbReference type="InterPro" id="IPR013083">
    <property type="entry name" value="Znf_RING/FYVE/PHD"/>
</dbReference>
<evidence type="ECO:0000259" key="16">
    <source>
        <dbReference type="PROSITE" id="PS50089"/>
    </source>
</evidence>
<keyword evidence="14" id="KW-0862">Zinc</keyword>
<dbReference type="EMBL" id="JADFTS010000008">
    <property type="protein sequence ID" value="KAF9594230.1"/>
    <property type="molecule type" value="Genomic_DNA"/>
</dbReference>
<keyword evidence="18" id="KW-1185">Reference proteome</keyword>